<feature type="binding site" evidence="18">
    <location>
        <position position="205"/>
    </location>
    <ligand>
        <name>a ubiquinone</name>
        <dbReference type="ChEBI" id="CHEBI:16389"/>
    </ligand>
</feature>
<feature type="domain" description="Cytochrome b/b6 C-terminal region profile" evidence="22">
    <location>
        <begin position="214"/>
        <end position="382"/>
    </location>
</feature>
<evidence type="ECO:0000256" key="9">
    <source>
        <dbReference type="ARBA" id="ARBA00022723"/>
    </source>
</evidence>
<dbReference type="PANTHER" id="PTHR19271">
    <property type="entry name" value="CYTOCHROME B"/>
    <property type="match status" value="1"/>
</dbReference>
<evidence type="ECO:0000256" key="11">
    <source>
        <dbReference type="ARBA" id="ARBA00022982"/>
    </source>
</evidence>
<gene>
    <name evidence="23" type="primary">CYTB</name>
    <name evidence="23" type="ORF">MEASCI1896_LOCUS31</name>
</gene>
<evidence type="ECO:0000256" key="3">
    <source>
        <dbReference type="ARBA" id="ARBA00011649"/>
    </source>
</evidence>
<evidence type="ECO:0000256" key="18">
    <source>
        <dbReference type="PIRSR" id="PIRSR038885-1"/>
    </source>
</evidence>
<evidence type="ECO:0000256" key="1">
    <source>
        <dbReference type="ARBA" id="ARBA00002566"/>
    </source>
</evidence>
<dbReference type="AlphaFoldDB" id="A0A336K6T2"/>
<sequence length="382" mass="44157">MMNKFLPLRKSHPLLKIINNSLIDLPSPSNISSWWNFGSLLALCLILQIITGLFLTMYYSANIELAFFSVNYICRNVNYGWLIRTIHANGASFFFICIYMHIGRGIYYESFNLKYTWMIGVIILFILMATAFMGYVLPWGQMSFWGATVITNLLSAIPYLGTMLVNWIWGGFAVDNATLTRFYSFHFLFPFIILMLTMIHLLFLHQTGSNNPLGINSNLDKIPFHPFFTYKDLIGFLLLLLLLSLLTLSNPYLLGDPDNFIPANPLVTPIHIQPEWYFLFAYAILRSIPNKLGGVIALVMSILILIILPFTFNKKMQGIQFYPLNQILFWTMISTIILLTWIGARPVEEPYIITGQLLTLLYFFYFIMSPLINKFWDNLIFK</sequence>
<feature type="transmembrane region" description="Helical" evidence="20">
    <location>
        <begin position="182"/>
        <end position="203"/>
    </location>
</feature>
<comment type="subunit">
    <text evidence="3">The main subunits of complex b-c1 are: cytochrome b, cytochrome c1 and the Rieske protein.</text>
</comment>
<evidence type="ECO:0000256" key="6">
    <source>
        <dbReference type="ARBA" id="ARBA00022617"/>
    </source>
</evidence>
<dbReference type="PROSITE" id="PS51003">
    <property type="entry name" value="CYTB_CTER"/>
    <property type="match status" value="1"/>
</dbReference>
<evidence type="ECO:0000256" key="13">
    <source>
        <dbReference type="ARBA" id="ARBA00023004"/>
    </source>
</evidence>
<evidence type="ECO:0000256" key="14">
    <source>
        <dbReference type="ARBA" id="ARBA00023075"/>
    </source>
</evidence>
<evidence type="ECO:0000256" key="12">
    <source>
        <dbReference type="ARBA" id="ARBA00022989"/>
    </source>
</evidence>
<dbReference type="CDD" id="cd00284">
    <property type="entry name" value="Cytochrome_b_N"/>
    <property type="match status" value="1"/>
</dbReference>
<organism evidence="23">
    <name type="scientific">Meandrusa sciron aribbas</name>
    <dbReference type="NCBI Taxonomy" id="2572208"/>
    <lineage>
        <taxon>Eukaryota</taxon>
        <taxon>Metazoa</taxon>
        <taxon>Ecdysozoa</taxon>
        <taxon>Arthropoda</taxon>
        <taxon>Hexapoda</taxon>
        <taxon>Insecta</taxon>
        <taxon>Pterygota</taxon>
        <taxon>Neoptera</taxon>
        <taxon>Endopterygota</taxon>
        <taxon>Lepidoptera</taxon>
        <taxon>Glossata</taxon>
        <taxon>Ditrysia</taxon>
        <taxon>Papilionoidea</taxon>
        <taxon>Papilionidae</taxon>
        <taxon>Papilioninae</taxon>
        <taxon>Meandrusa</taxon>
    </lineage>
</organism>
<keyword evidence="10" id="KW-0999">Mitochondrion inner membrane</keyword>
<proteinExistence type="inferred from homology"/>
<keyword evidence="8 20" id="KW-0812">Transmembrane</keyword>
<feature type="domain" description="Cytochrome b/b6 N-terminal region profile" evidence="21">
    <location>
        <begin position="1"/>
        <end position="213"/>
    </location>
</feature>
<keyword evidence="13 19" id="KW-0408">Iron</keyword>
<dbReference type="EMBL" id="LS975123">
    <property type="protein sequence ID" value="SSW94043.1"/>
    <property type="molecule type" value="Genomic_DNA"/>
</dbReference>
<dbReference type="GO" id="GO:0005743">
    <property type="term" value="C:mitochondrial inner membrane"/>
    <property type="evidence" value="ECO:0007669"/>
    <property type="project" value="UniProtKB-SubCell"/>
</dbReference>
<comment type="similarity">
    <text evidence="17 20">Belongs to the cytochrome b family.</text>
</comment>
<evidence type="ECO:0000256" key="20">
    <source>
        <dbReference type="RuleBase" id="RU362117"/>
    </source>
</evidence>
<feature type="binding site" description="axial binding residue" evidence="19">
    <location>
        <position position="87"/>
    </location>
    <ligand>
        <name>heme b</name>
        <dbReference type="ChEBI" id="CHEBI:60344"/>
        <label>b562</label>
    </ligand>
    <ligandPart>
        <name>Fe</name>
        <dbReference type="ChEBI" id="CHEBI:18248"/>
    </ligandPart>
</feature>
<reference evidence="23" key="1">
    <citation type="submission" date="2018-04" db="EMBL/GenBank/DDBJ databases">
        <authorList>
            <person name="Go L.Y."/>
            <person name="Mitchell J.A."/>
        </authorList>
    </citation>
    <scope>NUCLEOTIDE SEQUENCE</scope>
</reference>
<keyword evidence="5 20" id="KW-0813">Transport</keyword>
<dbReference type="InterPro" id="IPR027387">
    <property type="entry name" value="Cytb/b6-like_sf"/>
</dbReference>
<keyword evidence="11 20" id="KW-0249">Electron transport</keyword>
<dbReference type="GO" id="GO:0046872">
    <property type="term" value="F:metal ion binding"/>
    <property type="evidence" value="ECO:0007669"/>
    <property type="project" value="UniProtKB-UniRule"/>
</dbReference>
<dbReference type="InterPro" id="IPR030689">
    <property type="entry name" value="Cytochrome_b"/>
</dbReference>
<evidence type="ECO:0000259" key="21">
    <source>
        <dbReference type="PROSITE" id="PS51002"/>
    </source>
</evidence>
<accession>A0A336K6T2</accession>
<dbReference type="PROSITE" id="PS51002">
    <property type="entry name" value="CYTB_NTER"/>
    <property type="match status" value="1"/>
</dbReference>
<dbReference type="Pfam" id="PF00032">
    <property type="entry name" value="Cytochrom_B_C"/>
    <property type="match status" value="1"/>
</dbReference>
<evidence type="ECO:0000256" key="4">
    <source>
        <dbReference type="ARBA" id="ARBA00013531"/>
    </source>
</evidence>
<dbReference type="GO" id="GO:0006122">
    <property type="term" value="P:mitochondrial electron transport, ubiquinol to cytochrome c"/>
    <property type="evidence" value="ECO:0007669"/>
    <property type="project" value="TreeGrafter"/>
</dbReference>
<dbReference type="InterPro" id="IPR005797">
    <property type="entry name" value="Cyt_b/b6_N"/>
</dbReference>
<feature type="binding site" description="axial binding residue" evidence="19">
    <location>
        <position position="200"/>
    </location>
    <ligand>
        <name>heme b</name>
        <dbReference type="ChEBI" id="CHEBI:60344"/>
        <label>b566</label>
    </ligand>
    <ligandPart>
        <name>Fe</name>
        <dbReference type="ChEBI" id="CHEBI:18248"/>
    </ligandPart>
</feature>
<evidence type="ECO:0000256" key="15">
    <source>
        <dbReference type="ARBA" id="ARBA00023128"/>
    </source>
</evidence>
<dbReference type="Pfam" id="PF00033">
    <property type="entry name" value="Cytochrome_B"/>
    <property type="match status" value="1"/>
</dbReference>
<evidence type="ECO:0000259" key="22">
    <source>
        <dbReference type="PROSITE" id="PS51003"/>
    </source>
</evidence>
<feature type="transmembrane region" description="Helical" evidence="20">
    <location>
        <begin position="81"/>
        <end position="103"/>
    </location>
</feature>
<keyword evidence="14" id="KW-0830">Ubiquinone</keyword>
<comment type="cofactor">
    <cofactor evidence="20">
        <name>heme b</name>
        <dbReference type="ChEBI" id="CHEBI:60344"/>
    </cofactor>
    <text evidence="20">Binds 2 heme groups non-covalently.</text>
</comment>
<dbReference type="InterPro" id="IPR048259">
    <property type="entry name" value="Cytochrome_b_N_euk/bac"/>
</dbReference>
<comment type="subcellular location">
    <subcellularLocation>
        <location evidence="2">Mitochondrion inner membrane</location>
        <topology evidence="2">Multi-pass membrane protein</topology>
    </subcellularLocation>
</comment>
<feature type="transmembrane region" description="Helical" evidence="20">
    <location>
        <begin position="40"/>
        <end position="61"/>
    </location>
</feature>
<keyword evidence="16 20" id="KW-0472">Membrane</keyword>
<keyword evidence="12 20" id="KW-1133">Transmembrane helix</keyword>
<dbReference type="PIRSF" id="PIRSF038885">
    <property type="entry name" value="COB"/>
    <property type="match status" value="1"/>
</dbReference>
<dbReference type="SUPFAM" id="SSF81648">
    <property type="entry name" value="a domain/subunit of cytochrome bc1 complex (Ubiquinol-cytochrome c reductase)"/>
    <property type="match status" value="1"/>
</dbReference>
<name>A0A336K6T2_9NEOP</name>
<evidence type="ECO:0000256" key="10">
    <source>
        <dbReference type="ARBA" id="ARBA00022792"/>
    </source>
</evidence>
<comment type="cofactor">
    <cofactor evidence="19">
        <name>heme</name>
        <dbReference type="ChEBI" id="CHEBI:30413"/>
    </cofactor>
    <text evidence="19">Binds 2 heme groups non-covalently.</text>
</comment>
<keyword evidence="6 19" id="KW-0349">Heme</keyword>
<evidence type="ECO:0000256" key="7">
    <source>
        <dbReference type="ARBA" id="ARBA00022660"/>
    </source>
</evidence>
<dbReference type="GO" id="GO:0045275">
    <property type="term" value="C:respiratory chain complex III"/>
    <property type="evidence" value="ECO:0007669"/>
    <property type="project" value="InterPro"/>
</dbReference>
<evidence type="ECO:0000256" key="17">
    <source>
        <dbReference type="ARBA" id="ARBA00061233"/>
    </source>
</evidence>
<comment type="function">
    <text evidence="1 20">Component of the ubiquinol-cytochrome c reductase complex (complex III or cytochrome b-c1 complex) that is part of the mitochondrial respiratory chain. The b-c1 complex mediates electron transfer from ubiquinol to cytochrome c. Contributes to the generation of a proton gradient across the mitochondrial membrane that is then used for ATP synthesis.</text>
</comment>
<dbReference type="InterPro" id="IPR005798">
    <property type="entry name" value="Cyt_b/b6_C"/>
</dbReference>
<feature type="transmembrane region" description="Helical" evidence="20">
    <location>
        <begin position="291"/>
        <end position="312"/>
    </location>
</feature>
<dbReference type="SUPFAM" id="SSF81342">
    <property type="entry name" value="Transmembrane di-heme cytochromes"/>
    <property type="match status" value="1"/>
</dbReference>
<dbReference type="InterPro" id="IPR016174">
    <property type="entry name" value="Di-haem_cyt_TM"/>
</dbReference>
<feature type="transmembrane region" description="Helical" evidence="20">
    <location>
        <begin position="233"/>
        <end position="254"/>
    </location>
</feature>
<feature type="transmembrane region" description="Helical" evidence="20">
    <location>
        <begin position="324"/>
        <end position="344"/>
    </location>
</feature>
<geneLocation type="mitochondrion" evidence="23"/>
<protein>
    <recommendedName>
        <fullName evidence="4 20">Cytochrome b</fullName>
    </recommendedName>
</protein>
<dbReference type="GO" id="GO:0016491">
    <property type="term" value="F:oxidoreductase activity"/>
    <property type="evidence" value="ECO:0007669"/>
    <property type="project" value="UniProtKB-UniRule"/>
</dbReference>
<keyword evidence="9 19" id="KW-0479">Metal-binding</keyword>
<dbReference type="GO" id="GO:0008121">
    <property type="term" value="F:quinol-cytochrome-c reductase activity"/>
    <property type="evidence" value="ECO:0007669"/>
    <property type="project" value="InterPro"/>
</dbReference>
<evidence type="ECO:0000256" key="5">
    <source>
        <dbReference type="ARBA" id="ARBA00022448"/>
    </source>
</evidence>
<evidence type="ECO:0000256" key="19">
    <source>
        <dbReference type="PIRSR" id="PIRSR038885-2"/>
    </source>
</evidence>
<feature type="transmembrane region" description="Helical" evidence="20">
    <location>
        <begin position="115"/>
        <end position="137"/>
    </location>
</feature>
<dbReference type="InterPro" id="IPR048260">
    <property type="entry name" value="Cytochrome_b_C_euk/bac"/>
</dbReference>
<keyword evidence="15 20" id="KW-0496">Mitochondrion</keyword>
<evidence type="ECO:0000256" key="16">
    <source>
        <dbReference type="ARBA" id="ARBA00023136"/>
    </source>
</evidence>
<feature type="binding site" description="axial binding residue" evidence="19">
    <location>
        <position position="101"/>
    </location>
    <ligand>
        <name>heme b</name>
        <dbReference type="ChEBI" id="CHEBI:60344"/>
        <label>b566</label>
    </ligand>
    <ligandPart>
        <name>Fe</name>
        <dbReference type="ChEBI" id="CHEBI:18248"/>
    </ligandPart>
</feature>
<dbReference type="FunFam" id="1.20.810.10:FF:000002">
    <property type="entry name" value="Cytochrome b"/>
    <property type="match status" value="1"/>
</dbReference>
<dbReference type="CDD" id="cd00290">
    <property type="entry name" value="cytochrome_b_C"/>
    <property type="match status" value="1"/>
</dbReference>
<dbReference type="PANTHER" id="PTHR19271:SF16">
    <property type="entry name" value="CYTOCHROME B"/>
    <property type="match status" value="1"/>
</dbReference>
<evidence type="ECO:0000313" key="23">
    <source>
        <dbReference type="EMBL" id="SSW94043.1"/>
    </source>
</evidence>
<dbReference type="InterPro" id="IPR036150">
    <property type="entry name" value="Cyt_b/b6_C_sf"/>
</dbReference>
<evidence type="ECO:0000256" key="8">
    <source>
        <dbReference type="ARBA" id="ARBA00022692"/>
    </source>
</evidence>
<feature type="transmembrane region" description="Helical" evidence="20">
    <location>
        <begin position="143"/>
        <end position="170"/>
    </location>
</feature>
<feature type="binding site" description="axial binding residue" evidence="19">
    <location>
        <position position="186"/>
    </location>
    <ligand>
        <name>heme b</name>
        <dbReference type="ChEBI" id="CHEBI:60344"/>
        <label>b562</label>
    </ligand>
    <ligandPart>
        <name>Fe</name>
        <dbReference type="ChEBI" id="CHEBI:18248"/>
    </ligandPart>
</feature>
<keyword evidence="7 20" id="KW-0679">Respiratory chain</keyword>
<evidence type="ECO:0000256" key="2">
    <source>
        <dbReference type="ARBA" id="ARBA00004448"/>
    </source>
</evidence>
<feature type="transmembrane region" description="Helical" evidence="20">
    <location>
        <begin position="350"/>
        <end position="372"/>
    </location>
</feature>
<dbReference type="Gene3D" id="1.20.810.10">
    <property type="entry name" value="Cytochrome Bc1 Complex, Chain C"/>
    <property type="match status" value="1"/>
</dbReference>